<feature type="region of interest" description="Disordered" evidence="3">
    <location>
        <begin position="221"/>
        <end position="267"/>
    </location>
</feature>
<feature type="compositionally biased region" description="Polar residues" evidence="3">
    <location>
        <begin position="444"/>
        <end position="460"/>
    </location>
</feature>
<dbReference type="GO" id="GO:0015031">
    <property type="term" value="P:protein transport"/>
    <property type="evidence" value="ECO:0007669"/>
    <property type="project" value="InterPro"/>
</dbReference>
<feature type="compositionally biased region" description="Low complexity" evidence="3">
    <location>
        <begin position="493"/>
        <end position="503"/>
    </location>
</feature>
<reference evidence="4 5" key="1">
    <citation type="submission" date="2024-03" db="EMBL/GenBank/DDBJ databases">
        <authorList>
            <person name="Martinez-Hernandez J."/>
        </authorList>
    </citation>
    <scope>NUCLEOTIDE SEQUENCE [LARGE SCALE GENOMIC DNA]</scope>
</reference>
<organism evidence="4 5">
    <name type="scientific">Lupinus luteus</name>
    <name type="common">European yellow lupine</name>
    <dbReference type="NCBI Taxonomy" id="3873"/>
    <lineage>
        <taxon>Eukaryota</taxon>
        <taxon>Viridiplantae</taxon>
        <taxon>Streptophyta</taxon>
        <taxon>Embryophyta</taxon>
        <taxon>Tracheophyta</taxon>
        <taxon>Spermatophyta</taxon>
        <taxon>Magnoliopsida</taxon>
        <taxon>eudicotyledons</taxon>
        <taxon>Gunneridae</taxon>
        <taxon>Pentapetalae</taxon>
        <taxon>rosids</taxon>
        <taxon>fabids</taxon>
        <taxon>Fabales</taxon>
        <taxon>Fabaceae</taxon>
        <taxon>Papilionoideae</taxon>
        <taxon>50 kb inversion clade</taxon>
        <taxon>genistoids sensu lato</taxon>
        <taxon>core genistoids</taxon>
        <taxon>Genisteae</taxon>
        <taxon>Lupinus</taxon>
    </lineage>
</organism>
<dbReference type="EMBL" id="CAXHTB010000003">
    <property type="protein sequence ID" value="CAL0303045.1"/>
    <property type="molecule type" value="Genomic_DNA"/>
</dbReference>
<comment type="caution">
    <text evidence="4">The sequence shown here is derived from an EMBL/GenBank/DDBJ whole genome shotgun (WGS) entry which is preliminary data.</text>
</comment>
<dbReference type="Proteomes" id="UP001497480">
    <property type="component" value="Unassembled WGS sequence"/>
</dbReference>
<feature type="compositionally biased region" description="Basic and acidic residues" evidence="3">
    <location>
        <begin position="290"/>
        <end position="316"/>
    </location>
</feature>
<proteinExistence type="inferred from homology"/>
<evidence type="ECO:0000313" key="5">
    <source>
        <dbReference type="Proteomes" id="UP001497480"/>
    </source>
</evidence>
<keyword evidence="5" id="KW-1185">Reference proteome</keyword>
<feature type="compositionally biased region" description="Polar residues" evidence="3">
    <location>
        <begin position="546"/>
        <end position="556"/>
    </location>
</feature>
<protein>
    <recommendedName>
        <fullName evidence="6">IST1-like protein</fullName>
    </recommendedName>
</protein>
<gene>
    <name evidence="4" type="ORF">LLUT_LOCUS4105</name>
</gene>
<feature type="compositionally biased region" description="Polar residues" evidence="3">
    <location>
        <begin position="346"/>
        <end position="376"/>
    </location>
</feature>
<feature type="region of interest" description="Disordered" evidence="3">
    <location>
        <begin position="435"/>
        <end position="570"/>
    </location>
</feature>
<name>A0AAV1W195_LUPLU</name>
<dbReference type="Pfam" id="PF03398">
    <property type="entry name" value="Ist1"/>
    <property type="match status" value="1"/>
</dbReference>
<feature type="region of interest" description="Disordered" evidence="3">
    <location>
        <begin position="281"/>
        <end position="397"/>
    </location>
</feature>
<comment type="similarity">
    <text evidence="1">Belongs to the IST1 family.</text>
</comment>
<dbReference type="InterPro" id="IPR005061">
    <property type="entry name" value="Ist1"/>
</dbReference>
<feature type="compositionally biased region" description="Polar residues" evidence="3">
    <location>
        <begin position="523"/>
        <end position="532"/>
    </location>
</feature>
<accession>A0AAV1W195</accession>
<evidence type="ECO:0000256" key="2">
    <source>
        <dbReference type="SAM" id="Coils"/>
    </source>
</evidence>
<feature type="compositionally biased region" description="Acidic residues" evidence="3">
    <location>
        <begin position="236"/>
        <end position="245"/>
    </location>
</feature>
<evidence type="ECO:0000313" key="4">
    <source>
        <dbReference type="EMBL" id="CAL0303045.1"/>
    </source>
</evidence>
<dbReference type="PANTHER" id="PTHR12161:SF5">
    <property type="entry name" value="IST1 HOMOLOG"/>
    <property type="match status" value="1"/>
</dbReference>
<feature type="coiled-coil region" evidence="2">
    <location>
        <begin position="32"/>
        <end position="59"/>
    </location>
</feature>
<dbReference type="Gene3D" id="1.20.1260.60">
    <property type="entry name" value="Vacuolar protein sorting-associated protein Ist1"/>
    <property type="match status" value="1"/>
</dbReference>
<keyword evidence="2" id="KW-0175">Coiled coil</keyword>
<dbReference type="PANTHER" id="PTHR12161">
    <property type="entry name" value="IST1 FAMILY MEMBER"/>
    <property type="match status" value="1"/>
</dbReference>
<dbReference type="FunFam" id="1.20.1260.60:FF:000003">
    <property type="entry name" value="IST1-like protein isoform A"/>
    <property type="match status" value="1"/>
</dbReference>
<dbReference type="AlphaFoldDB" id="A0AAV1W195"/>
<feature type="compositionally biased region" description="Basic and acidic residues" evidence="3">
    <location>
        <begin position="557"/>
        <end position="570"/>
    </location>
</feature>
<evidence type="ECO:0000256" key="3">
    <source>
        <dbReference type="SAM" id="MobiDB-lite"/>
    </source>
</evidence>
<evidence type="ECO:0008006" key="6">
    <source>
        <dbReference type="Google" id="ProtNLM"/>
    </source>
</evidence>
<sequence>MSMLDSFFNKGFKAAKCKTLLKLTIPRIKLLRNRREIQLRNMRREIAKLLETGQEATARIRVEHIIREENMMAAQEIIELFCELIAVRLPIIESQRECPLDLKEAISSVCFAAPRCADLPELLQVQFLFGAKYGKEFLSAATELRPDCGVNRQLIELLSVRAPSPEKKLKLLKEIAVEHELDWDPAPSETEFFKKHEDLLNGPTQFVSESTLPLHEEKHNEALPSVHDSPTKEQPDSESDSDMLEFPEVPKVSVRPGPSTATAPDTVAPLVMLPLEVDLDSPNHSGDFNDVNHGKTEERSSVPEDESHTSFDKMECKQFVPFISPPPVSPGSYSARHSDPPASLSAKYSDQPASLSARYSDQPASLSAKYSDQPASLSARYSDPPASLSSTKSEPEVDLKDVLAAANAAAESAERAAAAARSAASLAQLRINELTKKKSDHVLDSSSENPFYASSDNESTIAEKGHFNEPHIAGNSDGSEINDLEPQQDHYTSPGSHSSSSPSFDTLKVDFYSSLPSDHAVDNKSSTHQPQRLPSMDDDPYFSYPNLFSSQSSNDASHTRSDKDRSTRDL</sequence>
<dbReference type="InterPro" id="IPR042277">
    <property type="entry name" value="IST1-like"/>
</dbReference>
<evidence type="ECO:0000256" key="1">
    <source>
        <dbReference type="ARBA" id="ARBA00005536"/>
    </source>
</evidence>